<protein>
    <submittedName>
        <fullName evidence="1">Uncharacterized protein</fullName>
    </submittedName>
</protein>
<keyword evidence="2" id="KW-1185">Reference proteome</keyword>
<organism evidence="1 2">
    <name type="scientific">Bacteroides nordii CL02T12C05</name>
    <dbReference type="NCBI Taxonomy" id="997884"/>
    <lineage>
        <taxon>Bacteria</taxon>
        <taxon>Pseudomonadati</taxon>
        <taxon>Bacteroidota</taxon>
        <taxon>Bacteroidia</taxon>
        <taxon>Bacteroidales</taxon>
        <taxon>Bacteroidaceae</taxon>
        <taxon>Bacteroides</taxon>
    </lineage>
</organism>
<proteinExistence type="predicted"/>
<evidence type="ECO:0000313" key="2">
    <source>
        <dbReference type="Proteomes" id="UP000003089"/>
    </source>
</evidence>
<dbReference type="AlphaFoldDB" id="I8XAZ3"/>
<dbReference type="Proteomes" id="UP000003089">
    <property type="component" value="Unassembled WGS sequence"/>
</dbReference>
<evidence type="ECO:0000313" key="1">
    <source>
        <dbReference type="EMBL" id="EIY48035.1"/>
    </source>
</evidence>
<name>I8XAZ3_9BACE</name>
<accession>I8XAZ3</accession>
<dbReference type="HOGENOM" id="CLU_1381699_0_0_10"/>
<reference evidence="1 2" key="1">
    <citation type="submission" date="2012-02" db="EMBL/GenBank/DDBJ databases">
        <title>The Genome Sequence of Bacteroides nordii CL02T12C05.</title>
        <authorList>
            <consortium name="The Broad Institute Genome Sequencing Platform"/>
            <person name="Earl A."/>
            <person name="Ward D."/>
            <person name="Feldgarden M."/>
            <person name="Gevers D."/>
            <person name="Zitomersky N.L."/>
            <person name="Coyne M.J."/>
            <person name="Comstock L.E."/>
            <person name="Young S.K."/>
            <person name="Zeng Q."/>
            <person name="Gargeya S."/>
            <person name="Fitzgerald M."/>
            <person name="Haas B."/>
            <person name="Abouelleil A."/>
            <person name="Alvarado L."/>
            <person name="Arachchi H.M."/>
            <person name="Berlin A."/>
            <person name="Chapman S.B."/>
            <person name="Gearin G."/>
            <person name="Goldberg J."/>
            <person name="Griggs A."/>
            <person name="Gujja S."/>
            <person name="Hansen M."/>
            <person name="Heiman D."/>
            <person name="Howarth C."/>
            <person name="Larimer J."/>
            <person name="Lui A."/>
            <person name="MacDonald P.J.P."/>
            <person name="McCowen C."/>
            <person name="Montmayeur A."/>
            <person name="Murphy C."/>
            <person name="Neiman D."/>
            <person name="Pearson M."/>
            <person name="Priest M."/>
            <person name="Roberts A."/>
            <person name="Saif S."/>
            <person name="Shea T."/>
            <person name="Sisk P."/>
            <person name="Stolte C."/>
            <person name="Sykes S."/>
            <person name="Wortman J."/>
            <person name="Nusbaum C."/>
            <person name="Birren B."/>
        </authorList>
    </citation>
    <scope>NUCLEOTIDE SEQUENCE [LARGE SCALE GENOMIC DNA]</scope>
    <source>
        <strain evidence="1 2">CL02T12C05</strain>
    </source>
</reference>
<dbReference type="eggNOG" id="ENOG5030JYJ">
    <property type="taxonomic scope" value="Bacteria"/>
</dbReference>
<dbReference type="PATRIC" id="fig|997884.3.peg.3197"/>
<dbReference type="STRING" id="997884.HMPREF1068_03114"/>
<dbReference type="EMBL" id="AGXS01000020">
    <property type="protein sequence ID" value="EIY48035.1"/>
    <property type="molecule type" value="Genomic_DNA"/>
</dbReference>
<comment type="caution">
    <text evidence="1">The sequence shown here is derived from an EMBL/GenBank/DDBJ whole genome shotgun (WGS) entry which is preliminary data.</text>
</comment>
<sequence>MNTGKKYIKLHGGETPAKSDEKRAAEFMSWYVDNVSMLKRYVYGGGYEVDDDLFSDTMLSIYDAIALKGAKVVNYTKYFLFSYRAALINREKRNARARFVPVTNETDTPAAEFDSREYEEAVERINVEVMEYVRGNFDEMSVSLFEMYVGLSPDISYKRLSEMLGIPFVTVWQSIGNVKKEVVKRFEERKDFLLYLM</sequence>
<gene>
    <name evidence="1" type="ORF">HMPREF1068_03114</name>
</gene>